<dbReference type="EMBL" id="VYGV01000011">
    <property type="protein sequence ID" value="NWF46177.1"/>
    <property type="molecule type" value="Genomic_DNA"/>
</dbReference>
<protein>
    <recommendedName>
        <fullName evidence="3">Mercuric transport protein MerT</fullName>
    </recommendedName>
    <alternativeName>
        <fullName evidence="13">Mercury ion transport protein</fullName>
    </alternativeName>
</protein>
<evidence type="ECO:0000313" key="17">
    <source>
        <dbReference type="EMBL" id="NWF46177.1"/>
    </source>
</evidence>
<accession>A0A7Y8GU92</accession>
<keyword evidence="9" id="KW-0479">Metal-binding</keyword>
<dbReference type="Pfam" id="PF02411">
    <property type="entry name" value="MerT"/>
    <property type="match status" value="1"/>
</dbReference>
<proteinExistence type="inferred from homology"/>
<dbReference type="InterPro" id="IPR003457">
    <property type="entry name" value="Transprt_MerT"/>
</dbReference>
<sequence>MSSHGSGRWALVSGGLAAGLASACCLGPLVLVSVGLGGAWIANLTALEPYRPVFITVALGALVLAYRRVYRPVEQCRPGEVCAVPAVRRGYRIVFWVVVVLVAIALGFPYAAPLFY</sequence>
<evidence type="ECO:0000256" key="6">
    <source>
        <dbReference type="ARBA" id="ARBA00022475"/>
    </source>
</evidence>
<evidence type="ECO:0000256" key="11">
    <source>
        <dbReference type="ARBA" id="ARBA00022989"/>
    </source>
</evidence>
<comment type="subcellular location">
    <subcellularLocation>
        <location evidence="1">Cell inner membrane</location>
        <topology evidence="1">Multi-pass membrane protein</topology>
    </subcellularLocation>
</comment>
<evidence type="ECO:0000313" key="18">
    <source>
        <dbReference type="Proteomes" id="UP000545507"/>
    </source>
</evidence>
<comment type="function">
    <text evidence="14">Involved in mercury resistance. Probably transfers a mercuric ion from the periplasmic Hg(2+)-binding protein MerP to the cytoplasmic mercuric reductase MerA.</text>
</comment>
<evidence type="ECO:0000256" key="10">
    <source>
        <dbReference type="ARBA" id="ARBA00022914"/>
    </source>
</evidence>
<evidence type="ECO:0000313" key="16">
    <source>
        <dbReference type="EMBL" id="NWF44932.1"/>
    </source>
</evidence>
<reference evidence="16 18" key="1">
    <citation type="submission" date="2019-09" db="EMBL/GenBank/DDBJ databases">
        <title>Hydrogenophaga aromatica sp. nov., isolated from a para-xylene-degrading enrichment culture.</title>
        <authorList>
            <person name="Tancsics A."/>
            <person name="Banerjee S."/>
        </authorList>
    </citation>
    <scope>NUCLEOTIDE SEQUENCE [LARGE SCALE GENOMIC DNA]</scope>
    <source>
        <strain evidence="16 18">D2P1</strain>
    </source>
</reference>
<keyword evidence="5" id="KW-0475">Mercuric resistance</keyword>
<evidence type="ECO:0000256" key="2">
    <source>
        <dbReference type="ARBA" id="ARBA00008224"/>
    </source>
</evidence>
<comment type="similarity">
    <text evidence="2">Belongs to the MerT family.</text>
</comment>
<dbReference type="GO" id="GO:0015097">
    <property type="term" value="F:mercury ion transmembrane transporter activity"/>
    <property type="evidence" value="ECO:0007669"/>
    <property type="project" value="InterPro"/>
</dbReference>
<organism evidence="16 18">
    <name type="scientific">Hydrogenophaga aromaticivorans</name>
    <dbReference type="NCBI Taxonomy" id="2610898"/>
    <lineage>
        <taxon>Bacteria</taxon>
        <taxon>Pseudomonadati</taxon>
        <taxon>Pseudomonadota</taxon>
        <taxon>Betaproteobacteria</taxon>
        <taxon>Burkholderiales</taxon>
        <taxon>Comamonadaceae</taxon>
        <taxon>Hydrogenophaga</taxon>
    </lineage>
</organism>
<dbReference type="RefSeq" id="WP_177134554.1">
    <property type="nucleotide sequence ID" value="NZ_VYGV01000006.1"/>
</dbReference>
<feature type="transmembrane region" description="Helical" evidence="15">
    <location>
        <begin position="53"/>
        <end position="70"/>
    </location>
</feature>
<keyword evidence="4" id="KW-0813">Transport</keyword>
<dbReference type="AlphaFoldDB" id="A0A7Y8GU92"/>
<dbReference type="GO" id="GO:0005886">
    <property type="term" value="C:plasma membrane"/>
    <property type="evidence" value="ECO:0007669"/>
    <property type="project" value="UniProtKB-SubCell"/>
</dbReference>
<evidence type="ECO:0000256" key="12">
    <source>
        <dbReference type="ARBA" id="ARBA00023136"/>
    </source>
</evidence>
<keyword evidence="11 15" id="KW-1133">Transmembrane helix</keyword>
<keyword evidence="7" id="KW-0997">Cell inner membrane</keyword>
<dbReference type="Proteomes" id="UP000545507">
    <property type="component" value="Unassembled WGS sequence"/>
</dbReference>
<name>A0A7Y8GU92_9BURK</name>
<evidence type="ECO:0000256" key="5">
    <source>
        <dbReference type="ARBA" id="ARBA00022466"/>
    </source>
</evidence>
<gene>
    <name evidence="16" type="primary">merT</name>
    <name evidence="16" type="ORF">F3K02_06660</name>
    <name evidence="17" type="ORF">F3K02_13075</name>
</gene>
<feature type="transmembrane region" description="Helical" evidence="15">
    <location>
        <begin position="12"/>
        <end position="41"/>
    </location>
</feature>
<dbReference type="NCBIfam" id="NF010314">
    <property type="entry name" value="PRK13751.2"/>
    <property type="match status" value="1"/>
</dbReference>
<evidence type="ECO:0000256" key="13">
    <source>
        <dbReference type="ARBA" id="ARBA00030934"/>
    </source>
</evidence>
<evidence type="ECO:0000256" key="15">
    <source>
        <dbReference type="SAM" id="Phobius"/>
    </source>
</evidence>
<evidence type="ECO:0000256" key="8">
    <source>
        <dbReference type="ARBA" id="ARBA00022692"/>
    </source>
</evidence>
<keyword evidence="18" id="KW-1185">Reference proteome</keyword>
<evidence type="ECO:0000256" key="4">
    <source>
        <dbReference type="ARBA" id="ARBA00022448"/>
    </source>
</evidence>
<dbReference type="EMBL" id="VYGV01000006">
    <property type="protein sequence ID" value="NWF44932.1"/>
    <property type="molecule type" value="Genomic_DNA"/>
</dbReference>
<keyword evidence="12 15" id="KW-0472">Membrane</keyword>
<keyword evidence="6" id="KW-1003">Cell membrane</keyword>
<evidence type="ECO:0000256" key="9">
    <source>
        <dbReference type="ARBA" id="ARBA00022723"/>
    </source>
</evidence>
<evidence type="ECO:0000256" key="3">
    <source>
        <dbReference type="ARBA" id="ARBA00017053"/>
    </source>
</evidence>
<feature type="transmembrane region" description="Helical" evidence="15">
    <location>
        <begin position="91"/>
        <end position="112"/>
    </location>
</feature>
<evidence type="ECO:0000256" key="1">
    <source>
        <dbReference type="ARBA" id="ARBA00004429"/>
    </source>
</evidence>
<keyword evidence="10" id="KW-0476">Mercury</keyword>
<dbReference type="GO" id="GO:0046872">
    <property type="term" value="F:metal ion binding"/>
    <property type="evidence" value="ECO:0007669"/>
    <property type="project" value="UniProtKB-KW"/>
</dbReference>
<keyword evidence="8 15" id="KW-0812">Transmembrane</keyword>
<evidence type="ECO:0000256" key="7">
    <source>
        <dbReference type="ARBA" id="ARBA00022519"/>
    </source>
</evidence>
<evidence type="ECO:0000256" key="14">
    <source>
        <dbReference type="ARBA" id="ARBA00045720"/>
    </source>
</evidence>
<comment type="caution">
    <text evidence="16">The sequence shown here is derived from an EMBL/GenBank/DDBJ whole genome shotgun (WGS) entry which is preliminary data.</text>
</comment>